<sequence>MREIVQRHSFHSGKIPAYDALINELKNKINNKNDISITHGFLRPEMNHTIAGQQTKRNIMRPTQPPPPPPDKQEFSKVTSVSPDSDSLALRLKAVLANRNMAMSSTPASFNRSAELERMAAEITHAVDDFNLKYKAGDVAPELIENRKNSVSAPVSVSGTQSLSNNLASRLKAALEARSENVNSSASASASASAISSIPPQEMLRMASEVKHMVDNFNQSRNTSLGQSGQSVSTYNNSAWPTRVLQAITKFFKNSMQI</sequence>
<organism evidence="2 3">
    <name type="scientific">Citrobacter youngae ATCC 29220</name>
    <dbReference type="NCBI Taxonomy" id="500640"/>
    <lineage>
        <taxon>Bacteria</taxon>
        <taxon>Pseudomonadati</taxon>
        <taxon>Pseudomonadota</taxon>
        <taxon>Gammaproteobacteria</taxon>
        <taxon>Enterobacterales</taxon>
        <taxon>Enterobacteriaceae</taxon>
        <taxon>Citrobacter</taxon>
        <taxon>Citrobacter freundii complex</taxon>
    </lineage>
</organism>
<protein>
    <submittedName>
        <fullName evidence="2">Uncharacterized protein</fullName>
    </submittedName>
</protein>
<accession>D4BL34</accession>
<dbReference type="HOGENOM" id="CLU_1076457_0_0_6"/>
<evidence type="ECO:0000313" key="2">
    <source>
        <dbReference type="EMBL" id="EFE05353.1"/>
    </source>
</evidence>
<reference evidence="2 3" key="1">
    <citation type="submission" date="2010-02" db="EMBL/GenBank/DDBJ databases">
        <authorList>
            <person name="Weinstock G."/>
            <person name="Sodergren E."/>
            <person name="Clifton S."/>
            <person name="Fulton L."/>
            <person name="Fulton B."/>
            <person name="Courtney L."/>
            <person name="Fronick C."/>
            <person name="Harrison M."/>
            <person name="Strong C."/>
            <person name="Farmer C."/>
            <person name="Delahaunty K."/>
            <person name="Markovic C."/>
            <person name="Hall O."/>
            <person name="Minx P."/>
            <person name="Tomlinson C."/>
            <person name="Mitreva M."/>
            <person name="Nelson J."/>
            <person name="Hou S."/>
            <person name="Wollam A."/>
            <person name="Pepin K.H."/>
            <person name="Johnson M."/>
            <person name="Bhonagiri V."/>
            <person name="Zhang X."/>
            <person name="Suruliraj S."/>
            <person name="Warren W."/>
            <person name="Chinwalla A."/>
            <person name="Mardis E.R."/>
            <person name="Wilson R.K."/>
        </authorList>
    </citation>
    <scope>NUCLEOTIDE SEQUENCE [LARGE SCALE GENOMIC DNA]</scope>
    <source>
        <strain evidence="2 3">ATCC 29220</strain>
    </source>
</reference>
<feature type="region of interest" description="Disordered" evidence="1">
    <location>
        <begin position="51"/>
        <end position="83"/>
    </location>
</feature>
<comment type="caution">
    <text evidence="2">The sequence shown here is derived from an EMBL/GenBank/DDBJ whole genome shotgun (WGS) entry which is preliminary data.</text>
</comment>
<name>D4BL34_9ENTR</name>
<evidence type="ECO:0000313" key="3">
    <source>
        <dbReference type="Proteomes" id="UP000003880"/>
    </source>
</evidence>
<gene>
    <name evidence="2" type="ORF">CIT292_11274</name>
</gene>
<evidence type="ECO:0000256" key="1">
    <source>
        <dbReference type="SAM" id="MobiDB-lite"/>
    </source>
</evidence>
<dbReference type="AlphaFoldDB" id="D4BL34"/>
<proteinExistence type="predicted"/>
<dbReference type="EMBL" id="ABWL02000042">
    <property type="protein sequence ID" value="EFE05353.1"/>
    <property type="molecule type" value="Genomic_DNA"/>
</dbReference>
<dbReference type="Proteomes" id="UP000003880">
    <property type="component" value="Unassembled WGS sequence"/>
</dbReference>